<feature type="compositionally biased region" description="Basic and acidic residues" evidence="1">
    <location>
        <begin position="68"/>
        <end position="79"/>
    </location>
</feature>
<accession>A0A2I1HAX3</accession>
<organism evidence="2 3">
    <name type="scientific">Rhizophagus irregularis</name>
    <dbReference type="NCBI Taxonomy" id="588596"/>
    <lineage>
        <taxon>Eukaryota</taxon>
        <taxon>Fungi</taxon>
        <taxon>Fungi incertae sedis</taxon>
        <taxon>Mucoromycota</taxon>
        <taxon>Glomeromycotina</taxon>
        <taxon>Glomeromycetes</taxon>
        <taxon>Glomerales</taxon>
        <taxon>Glomeraceae</taxon>
        <taxon>Rhizophagus</taxon>
    </lineage>
</organism>
<sequence length="94" mass="10936">MPYYDHLRNAYLQLGWALKENQKFGRKGTDSRIPKEIVSLLQGFFLAGNANKSDCYSEQDMYDDRYSRQMKKEAAEKASENIGEGSESNKRMRM</sequence>
<comment type="caution">
    <text evidence="2">The sequence shown here is derived from an EMBL/GenBank/DDBJ whole genome shotgun (WGS) entry which is preliminary data.</text>
</comment>
<gene>
    <name evidence="2" type="ORF">RhiirA4_475909</name>
</gene>
<name>A0A2I1HAX3_9GLOM</name>
<evidence type="ECO:0000256" key="1">
    <source>
        <dbReference type="SAM" id="MobiDB-lite"/>
    </source>
</evidence>
<proteinExistence type="predicted"/>
<evidence type="ECO:0000313" key="3">
    <source>
        <dbReference type="Proteomes" id="UP000234323"/>
    </source>
</evidence>
<dbReference type="EMBL" id="LLXI01002029">
    <property type="protein sequence ID" value="PKY55990.1"/>
    <property type="molecule type" value="Genomic_DNA"/>
</dbReference>
<feature type="region of interest" description="Disordered" evidence="1">
    <location>
        <begin position="68"/>
        <end position="94"/>
    </location>
</feature>
<protein>
    <submittedName>
        <fullName evidence="2">Uncharacterized protein</fullName>
    </submittedName>
</protein>
<dbReference type="AlphaFoldDB" id="A0A2I1HAX3"/>
<keyword evidence="3" id="KW-1185">Reference proteome</keyword>
<dbReference type="Proteomes" id="UP000234323">
    <property type="component" value="Unassembled WGS sequence"/>
</dbReference>
<evidence type="ECO:0000313" key="2">
    <source>
        <dbReference type="EMBL" id="PKY55990.1"/>
    </source>
</evidence>
<reference evidence="2 3" key="1">
    <citation type="submission" date="2015-10" db="EMBL/GenBank/DDBJ databases">
        <title>Genome analyses suggest a sexual origin of heterokaryosis in a supposedly ancient asexual fungus.</title>
        <authorList>
            <person name="Ropars J."/>
            <person name="Sedzielewska K."/>
            <person name="Noel J."/>
            <person name="Charron P."/>
            <person name="Farinelli L."/>
            <person name="Marton T."/>
            <person name="Kruger M."/>
            <person name="Pelin A."/>
            <person name="Brachmann A."/>
            <person name="Corradi N."/>
        </authorList>
    </citation>
    <scope>NUCLEOTIDE SEQUENCE [LARGE SCALE GENOMIC DNA]</scope>
    <source>
        <strain evidence="2 3">A4</strain>
    </source>
</reference>